<reference evidence="1 2" key="1">
    <citation type="submission" date="2018-06" db="EMBL/GenBank/DDBJ databases">
        <authorList>
            <consortium name="Pathogen Informatics"/>
            <person name="Doyle S."/>
        </authorList>
    </citation>
    <scope>NUCLEOTIDE SEQUENCE [LARGE SCALE GENOMIC DNA]</scope>
    <source>
        <strain evidence="1 2">NCTC10717</strain>
    </source>
</reference>
<organism evidence="1 2">
    <name type="scientific">Suttonella indologenes</name>
    <dbReference type="NCBI Taxonomy" id="13276"/>
    <lineage>
        <taxon>Bacteria</taxon>
        <taxon>Pseudomonadati</taxon>
        <taxon>Pseudomonadota</taxon>
        <taxon>Gammaproteobacteria</taxon>
        <taxon>Cardiobacteriales</taxon>
        <taxon>Cardiobacteriaceae</taxon>
        <taxon>Suttonella</taxon>
    </lineage>
</organism>
<sequence>MSSKETPQYEADKRRFLPLKNSNPLIKQLLSQQMGSQHYHLHEKYQGLLLKVLPPAWRHQVYFEKIEKGEWHLLVANSEAAFKLRFLHNEISQALNQYLSKPIRLRIHVQPNLWQIIPQTRRPIAVKSARAYTEAEAEQSIKRFLAAAAKKH</sequence>
<dbReference type="RefSeq" id="WP_115219260.1">
    <property type="nucleotide sequence ID" value="NZ_UHIA01000004.1"/>
</dbReference>
<proteinExistence type="predicted"/>
<keyword evidence="2" id="KW-1185">Reference proteome</keyword>
<dbReference type="AlphaFoldDB" id="A0A380N3P7"/>
<gene>
    <name evidence="1" type="ORF">NCTC10717_02179</name>
</gene>
<dbReference type="EMBL" id="UHIA01000004">
    <property type="protein sequence ID" value="SUO98427.1"/>
    <property type="molecule type" value="Genomic_DNA"/>
</dbReference>
<evidence type="ECO:0000313" key="2">
    <source>
        <dbReference type="Proteomes" id="UP000254575"/>
    </source>
</evidence>
<dbReference type="InterPro" id="IPR007922">
    <property type="entry name" value="DciA-like"/>
</dbReference>
<accession>A0A380N3P7</accession>
<name>A0A380N3P7_9GAMM</name>
<dbReference type="Pfam" id="PF05258">
    <property type="entry name" value="DciA"/>
    <property type="match status" value="1"/>
</dbReference>
<protein>
    <submittedName>
        <fullName evidence="1">Protein of uncharacterized function (DUF721)</fullName>
    </submittedName>
</protein>
<evidence type="ECO:0000313" key="1">
    <source>
        <dbReference type="EMBL" id="SUO98427.1"/>
    </source>
</evidence>
<dbReference type="Proteomes" id="UP000254575">
    <property type="component" value="Unassembled WGS sequence"/>
</dbReference>